<accession>A0A841Z4W0</accession>
<dbReference type="AlphaFoldDB" id="A0A841Z4W0"/>
<comment type="caution">
    <text evidence="3">The sequence shown here is derived from an EMBL/GenBank/DDBJ whole genome shotgun (WGS) entry which is preliminary data.</text>
</comment>
<reference evidence="3 4" key="1">
    <citation type="submission" date="2020-03" db="EMBL/GenBank/DDBJ databases">
        <title>Soil Listeria distribution.</title>
        <authorList>
            <person name="Liao J."/>
            <person name="Wiedmann M."/>
        </authorList>
    </citation>
    <scope>NUCLEOTIDE SEQUENCE [LARGE SCALE GENOMIC DNA]</scope>
    <source>
        <strain evidence="3 4">FSL L7-1523</strain>
    </source>
</reference>
<organism evidence="3 4">
    <name type="scientific">Listeria weihenstephanensis</name>
    <dbReference type="NCBI Taxonomy" id="1006155"/>
    <lineage>
        <taxon>Bacteria</taxon>
        <taxon>Bacillati</taxon>
        <taxon>Bacillota</taxon>
        <taxon>Bacilli</taxon>
        <taxon>Bacillales</taxon>
        <taxon>Listeriaceae</taxon>
        <taxon>Listeria</taxon>
    </lineage>
</organism>
<evidence type="ECO:0000313" key="3">
    <source>
        <dbReference type="EMBL" id="MBC1499356.1"/>
    </source>
</evidence>
<protein>
    <submittedName>
        <fullName evidence="3">Rha family transcriptional regulator</fullName>
    </submittedName>
</protein>
<dbReference type="Pfam" id="PF09669">
    <property type="entry name" value="Phage_pRha"/>
    <property type="match status" value="1"/>
</dbReference>
<dbReference type="EMBL" id="JAARRL010000002">
    <property type="protein sequence ID" value="MBC1499356.1"/>
    <property type="molecule type" value="Genomic_DNA"/>
</dbReference>
<dbReference type="RefSeq" id="WP_185424251.1">
    <property type="nucleotide sequence ID" value="NZ_JAARRL010000002.1"/>
</dbReference>
<evidence type="ECO:0000313" key="4">
    <source>
        <dbReference type="Proteomes" id="UP000564536"/>
    </source>
</evidence>
<dbReference type="InterPro" id="IPR005039">
    <property type="entry name" value="Ant_C"/>
</dbReference>
<dbReference type="Proteomes" id="UP000564536">
    <property type="component" value="Unassembled WGS sequence"/>
</dbReference>
<feature type="domain" description="Antirepressor protein C-terminal" evidence="2">
    <location>
        <begin position="165"/>
        <end position="266"/>
    </location>
</feature>
<evidence type="ECO:0000259" key="2">
    <source>
        <dbReference type="Pfam" id="PF03374"/>
    </source>
</evidence>
<dbReference type="InterPro" id="IPR014054">
    <property type="entry name" value="Phage_regulatory_Rha"/>
</dbReference>
<proteinExistence type="predicted"/>
<evidence type="ECO:0000256" key="1">
    <source>
        <dbReference type="SAM" id="Coils"/>
    </source>
</evidence>
<name>A0A841Z4W0_9LIST</name>
<gene>
    <name evidence="3" type="ORF">HB943_01985</name>
</gene>
<keyword evidence="1" id="KW-0175">Coiled coil</keyword>
<feature type="coiled-coil region" evidence="1">
    <location>
        <begin position="139"/>
        <end position="166"/>
    </location>
</feature>
<sequence length="282" mass="32218">MTNLKVNENSSTLNSREVAKMIGKRHADLMRDIDTYTRYLSENPKLDSHDIGQNAELRSDDIGQTPKLDSDDFFIESSYQAGTGKSYKCYELTKMGCEMVAHKMTGSKGIQFTAVYVKRFNELEANENKKMAFYIPATYAEALALAAQQAEENEQLKIENQIQTQRIAEYEPKATYYDEILKSKGLMAVTQIAADYDLTAQKLNRILKEERVQHKVGGQWILYKDHMNNGYTKSETIPITHSDGRPGTTLNTKWTQKGRLFIHEILVRRGIEATIDKAYEHV</sequence>
<dbReference type="GO" id="GO:0003677">
    <property type="term" value="F:DNA binding"/>
    <property type="evidence" value="ECO:0007669"/>
    <property type="project" value="InterPro"/>
</dbReference>
<dbReference type="Pfam" id="PF03374">
    <property type="entry name" value="ANT"/>
    <property type="match status" value="1"/>
</dbReference>